<evidence type="ECO:0000313" key="1">
    <source>
        <dbReference type="EMBL" id="WOS96131.1"/>
    </source>
</evidence>
<reference evidence="2" key="1">
    <citation type="submission" date="2017-09" db="EMBL/GenBank/DDBJ databases">
        <title>Bacterial strain isolated from the female urinary microbiota.</title>
        <authorList>
            <person name="Thomas-White K."/>
            <person name="Kumar N."/>
            <person name="Forster S."/>
            <person name="Putonti C."/>
            <person name="Lawley T."/>
            <person name="Wolfe A.J."/>
        </authorList>
    </citation>
    <scope>NUCLEOTIDE SEQUENCE [LARGE SCALE GENOMIC DNA]</scope>
    <source>
        <strain evidence="2">UMB0959</strain>
    </source>
</reference>
<organism evidence="1 2">
    <name type="scientific">Nosocomiicoccus massiliensis</name>
    <dbReference type="NCBI Taxonomy" id="1232430"/>
    <lineage>
        <taxon>Bacteria</taxon>
        <taxon>Bacillati</taxon>
        <taxon>Bacillota</taxon>
        <taxon>Bacilli</taxon>
        <taxon>Bacillales</taxon>
        <taxon>Staphylococcaceae</taxon>
        <taxon>Nosocomiicoccus</taxon>
    </lineage>
</organism>
<dbReference type="GO" id="GO:0030420">
    <property type="term" value="P:establishment of competence for transformation"/>
    <property type="evidence" value="ECO:0007669"/>
    <property type="project" value="InterPro"/>
</dbReference>
<dbReference type="EMBL" id="CP136964">
    <property type="protein sequence ID" value="WOS96131.1"/>
    <property type="molecule type" value="Genomic_DNA"/>
</dbReference>
<evidence type="ECO:0000313" key="2">
    <source>
        <dbReference type="Proteomes" id="UP000243626"/>
    </source>
</evidence>
<dbReference type="Proteomes" id="UP000243626">
    <property type="component" value="Chromosome"/>
</dbReference>
<dbReference type="Pfam" id="PF06338">
    <property type="entry name" value="ComK"/>
    <property type="match status" value="1"/>
</dbReference>
<dbReference type="KEGG" id="nmy:CJ229_008615"/>
<accession>A0AAF0YID7</accession>
<name>A0AAF0YID7_9STAP</name>
<proteinExistence type="predicted"/>
<gene>
    <name evidence="1" type="ORF">CJ229_008615</name>
</gene>
<sequence length="169" mass="20304">MKGLPYFTRDVKYIEPIYDPTYMCQAVSDSGIVQYKKSSENWLNEYLTYFYATNLSAIRKHVQLNFNIHRMIPICVDLEYQFIMFPLNSNKNKNVYFINLAKVYRCIKRESGTTIEFICGDTLDVEISYNQCESQYVKATQIYDRYVKFRHFRRRYLSAETKKTMYNIN</sequence>
<dbReference type="InterPro" id="IPR010461">
    <property type="entry name" value="ComK"/>
</dbReference>
<protein>
    <submittedName>
        <fullName evidence="1">Competence protein ComK</fullName>
    </submittedName>
</protein>
<dbReference type="RefSeq" id="WP_102167220.1">
    <property type="nucleotide sequence ID" value="NZ_CP136964.1"/>
</dbReference>
<keyword evidence="2" id="KW-1185">Reference proteome</keyword>
<dbReference type="AlphaFoldDB" id="A0AAF0YID7"/>